<dbReference type="InterPro" id="IPR013230">
    <property type="entry name" value="Peptidase_M15A_C"/>
</dbReference>
<dbReference type="SUPFAM" id="SSF55166">
    <property type="entry name" value="Hedgehog/DD-peptidase"/>
    <property type="match status" value="1"/>
</dbReference>
<evidence type="ECO:0000259" key="1">
    <source>
        <dbReference type="Pfam" id="PF08291"/>
    </source>
</evidence>
<dbReference type="InterPro" id="IPR009045">
    <property type="entry name" value="Zn_M74/Hedgehog-like"/>
</dbReference>
<name>A0AAU9CS87_9BACT</name>
<dbReference type="KEGG" id="fax:FUAX_33040"/>
<dbReference type="EMBL" id="AP025314">
    <property type="protein sequence ID" value="BDD10872.1"/>
    <property type="molecule type" value="Genomic_DNA"/>
</dbReference>
<sequence length="157" mass="17764">MKKNISENVSYREAVKSETAIRHAIVNEPTEKALANMRRLAEEVFEPLRKRAGGPVAVTSFFRSPALNRRIGGSPTSQHCFGQAMDVDGHVYGGISNREIFHFILNHCEFDQLIWEFGDDIEPAWVHVSLREKGNRKQALRAVKVAGKTQYWALDKA</sequence>
<dbReference type="Proteomes" id="UP001348817">
    <property type="component" value="Chromosome"/>
</dbReference>
<gene>
    <name evidence="2" type="ORF">FUAX_33040</name>
</gene>
<reference evidence="2 3" key="1">
    <citation type="submission" date="2021-12" db="EMBL/GenBank/DDBJ databases">
        <title>Genome sequencing of bacteria with rrn-lacking chromosome and rrn-plasmid.</title>
        <authorList>
            <person name="Anda M."/>
            <person name="Iwasaki W."/>
        </authorList>
    </citation>
    <scope>NUCLEOTIDE SEQUENCE [LARGE SCALE GENOMIC DNA]</scope>
    <source>
        <strain evidence="2 3">DSM 100852</strain>
    </source>
</reference>
<proteinExistence type="predicted"/>
<dbReference type="Pfam" id="PF08291">
    <property type="entry name" value="Peptidase_M15_3"/>
    <property type="match status" value="1"/>
</dbReference>
<keyword evidence="3" id="KW-1185">Reference proteome</keyword>
<evidence type="ECO:0000313" key="3">
    <source>
        <dbReference type="Proteomes" id="UP001348817"/>
    </source>
</evidence>
<accession>A0AAU9CS87</accession>
<evidence type="ECO:0000313" key="2">
    <source>
        <dbReference type="EMBL" id="BDD10872.1"/>
    </source>
</evidence>
<dbReference type="Gene3D" id="3.30.1380.10">
    <property type="match status" value="1"/>
</dbReference>
<dbReference type="RefSeq" id="WP_338392400.1">
    <property type="nucleotide sequence ID" value="NZ_AP025314.1"/>
</dbReference>
<feature type="domain" description="Peptidase M15A C-terminal" evidence="1">
    <location>
        <begin position="9"/>
        <end position="112"/>
    </location>
</feature>
<dbReference type="AlphaFoldDB" id="A0AAU9CS87"/>
<organism evidence="2 3">
    <name type="scientific">Fulvitalea axinellae</name>
    <dbReference type="NCBI Taxonomy" id="1182444"/>
    <lineage>
        <taxon>Bacteria</taxon>
        <taxon>Pseudomonadati</taxon>
        <taxon>Bacteroidota</taxon>
        <taxon>Cytophagia</taxon>
        <taxon>Cytophagales</taxon>
        <taxon>Persicobacteraceae</taxon>
        <taxon>Fulvitalea</taxon>
    </lineage>
</organism>
<protein>
    <submittedName>
        <fullName evidence="2">Peptidase M15</fullName>
    </submittedName>
</protein>